<dbReference type="EMBL" id="FMVN01000006">
    <property type="protein sequence ID" value="SCY32909.1"/>
    <property type="molecule type" value="Genomic_DNA"/>
</dbReference>
<gene>
    <name evidence="2" type="ORF">LMI_1918</name>
    <name evidence="3" type="ORF">SAMN02982997_01420</name>
</gene>
<protein>
    <submittedName>
        <fullName evidence="3">Ala-tRNA(Pro) deacylase</fullName>
    </submittedName>
</protein>
<dbReference type="KEGG" id="tmc:LMI_1918"/>
<organism evidence="2 4">
    <name type="scientific">Legionella micdadei</name>
    <name type="common">Tatlockia micdadei</name>
    <dbReference type="NCBI Taxonomy" id="451"/>
    <lineage>
        <taxon>Bacteria</taxon>
        <taxon>Pseudomonadati</taxon>
        <taxon>Pseudomonadota</taxon>
        <taxon>Gammaproteobacteria</taxon>
        <taxon>Legionellales</taxon>
        <taxon>Legionellaceae</taxon>
        <taxon>Legionella</taxon>
    </lineage>
</organism>
<reference evidence="3 5" key="3">
    <citation type="submission" date="2016-10" db="EMBL/GenBank/DDBJ databases">
        <authorList>
            <person name="Varghese N."/>
            <person name="Submissions S."/>
        </authorList>
    </citation>
    <scope>NUCLEOTIDE SEQUENCE [LARGE SCALE GENOMIC DNA]</scope>
    <source>
        <strain evidence="3 5">ATCC 33218</strain>
    </source>
</reference>
<dbReference type="PATRIC" id="fig|451.8.peg.1385"/>
<evidence type="ECO:0000313" key="5">
    <source>
        <dbReference type="Proteomes" id="UP000182998"/>
    </source>
</evidence>
<dbReference type="Gene3D" id="3.90.960.10">
    <property type="entry name" value="YbaK/aminoacyl-tRNA synthetase-associated domain"/>
    <property type="match status" value="1"/>
</dbReference>
<dbReference type="Proteomes" id="UP000032414">
    <property type="component" value="Chromosome I"/>
</dbReference>
<dbReference type="Proteomes" id="UP000182998">
    <property type="component" value="Unassembled WGS sequence"/>
</dbReference>
<dbReference type="STRING" id="451.B6N58_06420"/>
<feature type="domain" description="YbaK/aminoacyl-tRNA synthetase-associated" evidence="1">
    <location>
        <begin position="22"/>
        <end position="142"/>
    </location>
</feature>
<evidence type="ECO:0000259" key="1">
    <source>
        <dbReference type="Pfam" id="PF04073"/>
    </source>
</evidence>
<reference evidence="2" key="1">
    <citation type="submission" date="2014-09" db="EMBL/GenBank/DDBJ databases">
        <authorList>
            <person name="GOMEZ-VALERO Laura"/>
        </authorList>
    </citation>
    <scope>NUCLEOTIDE SEQUENCE</scope>
    <source>
        <strain evidence="2">ATCC33218</strain>
    </source>
</reference>
<sequence length="152" mass="17132">MLSSSIKTYLDNHEVSYRTISHPRAYTALQCAQAAHIKGGNFAKSVVVKLDGKFVLVAIPAHIRLDLDQFKKEIHAKNAEIAHEYEFQDKFTDCEIGAIPLLGELYGMDVYLADSLAHKEWLAFNAGNHNELLKIKSEDFLNLVHPKTLSYC</sequence>
<dbReference type="InterPro" id="IPR036754">
    <property type="entry name" value="YbaK/aa-tRNA-synt-asso_dom_sf"/>
</dbReference>
<dbReference type="EMBL" id="LN614830">
    <property type="protein sequence ID" value="CEG61207.1"/>
    <property type="molecule type" value="Genomic_DNA"/>
</dbReference>
<proteinExistence type="predicted"/>
<dbReference type="HOGENOM" id="CLU_094875_2_1_6"/>
<dbReference type="Pfam" id="PF04073">
    <property type="entry name" value="tRNA_edit"/>
    <property type="match status" value="1"/>
</dbReference>
<dbReference type="SUPFAM" id="SSF55826">
    <property type="entry name" value="YbaK/ProRS associated domain"/>
    <property type="match status" value="1"/>
</dbReference>
<evidence type="ECO:0000313" key="4">
    <source>
        <dbReference type="Proteomes" id="UP000032414"/>
    </source>
</evidence>
<dbReference type="GO" id="GO:0002161">
    <property type="term" value="F:aminoacyl-tRNA deacylase activity"/>
    <property type="evidence" value="ECO:0007669"/>
    <property type="project" value="InterPro"/>
</dbReference>
<dbReference type="AlphaFoldDB" id="A0A098GGU8"/>
<evidence type="ECO:0000313" key="3">
    <source>
        <dbReference type="EMBL" id="SCY32909.1"/>
    </source>
</evidence>
<reference evidence="4" key="2">
    <citation type="submission" date="2014-09" db="EMBL/GenBank/DDBJ databases">
        <authorList>
            <person name="Gomez-Valero L."/>
        </authorList>
    </citation>
    <scope>NUCLEOTIDE SEQUENCE [LARGE SCALE GENOMIC DNA]</scope>
    <source>
        <strain evidence="4">ATCC33218</strain>
    </source>
</reference>
<dbReference type="RefSeq" id="WP_045099494.1">
    <property type="nucleotide sequence ID" value="NZ_CP020614.1"/>
</dbReference>
<name>A0A098GGU8_LEGMI</name>
<accession>A0A098GGU8</accession>
<dbReference type="OrthoDB" id="9786549at2"/>
<evidence type="ECO:0000313" key="2">
    <source>
        <dbReference type="EMBL" id="CEG61207.1"/>
    </source>
</evidence>
<keyword evidence="5" id="KW-1185">Reference proteome</keyword>
<dbReference type="CDD" id="cd04332">
    <property type="entry name" value="YbaK_like"/>
    <property type="match status" value="1"/>
</dbReference>
<dbReference type="InterPro" id="IPR007214">
    <property type="entry name" value="YbaK/aa-tRNA-synth-assoc-dom"/>
</dbReference>